<evidence type="ECO:0000256" key="4">
    <source>
        <dbReference type="ARBA" id="ARBA00018141"/>
    </source>
</evidence>
<name>S3MU29_9GAMM</name>
<keyword evidence="8" id="KW-1185">Reference proteome</keyword>
<comment type="catalytic activity">
    <reaction evidence="6">
        <text>7,8-dihydroneopterin 3'-triphosphate + H2O = 6-carboxy-5,6,7,8-tetrahydropterin + triphosphate + acetaldehyde + 2 H(+)</text>
        <dbReference type="Rhea" id="RHEA:27966"/>
        <dbReference type="ChEBI" id="CHEBI:15343"/>
        <dbReference type="ChEBI" id="CHEBI:15377"/>
        <dbReference type="ChEBI" id="CHEBI:15378"/>
        <dbReference type="ChEBI" id="CHEBI:18036"/>
        <dbReference type="ChEBI" id="CHEBI:58462"/>
        <dbReference type="ChEBI" id="CHEBI:61032"/>
        <dbReference type="EC" id="4.1.2.50"/>
    </reaction>
</comment>
<dbReference type="InterPro" id="IPR038418">
    <property type="entry name" value="6-PTP_synth/QueD_sf"/>
</dbReference>
<evidence type="ECO:0000256" key="2">
    <source>
        <dbReference type="ARBA" id="ARBA00008900"/>
    </source>
</evidence>
<sequence>MDKHIKHKYLSTKTFGHDLGISCAFRQWRAVHSHCSKIHGYALSFHFVFEAEQLDERNWVMDFGGFKALKDKVLELFDHKLVVAEDDPMLSEFKKLDGLGMADVVVLPAVGCEMFAHYVFEMAQDVLQVELERGRVKLKSVEVREHGANSASYLGNEL</sequence>
<evidence type="ECO:0000313" key="7">
    <source>
        <dbReference type="EMBL" id="EPF71057.1"/>
    </source>
</evidence>
<evidence type="ECO:0000256" key="1">
    <source>
        <dbReference type="ARBA" id="ARBA00005061"/>
    </source>
</evidence>
<organism evidence="7 8">
    <name type="scientific">Acinetobacter rudis CIP 110305</name>
    <dbReference type="NCBI Taxonomy" id="421052"/>
    <lineage>
        <taxon>Bacteria</taxon>
        <taxon>Pseudomonadati</taxon>
        <taxon>Pseudomonadota</taxon>
        <taxon>Gammaproteobacteria</taxon>
        <taxon>Moraxellales</taxon>
        <taxon>Moraxellaceae</taxon>
        <taxon>Acinetobacter</taxon>
    </lineage>
</organism>
<dbReference type="SUPFAM" id="SSF55620">
    <property type="entry name" value="Tetrahydrobiopterin biosynthesis enzymes-like"/>
    <property type="match status" value="1"/>
</dbReference>
<dbReference type="UniPathway" id="UPA00391"/>
<reference evidence="7 8" key="1">
    <citation type="submission" date="2013-06" db="EMBL/GenBank/DDBJ databases">
        <title>The Genome Sequence of Acinetobacter rudis CIP 110305.</title>
        <authorList>
            <consortium name="The Broad Institute Genome Sequencing Platform"/>
            <consortium name="The Broad Institute Genome Sequencing Center for Infectious Disease"/>
            <person name="Cerqueira G."/>
            <person name="Feldgarden M."/>
            <person name="Courvalin P."/>
            <person name="Perichon B."/>
            <person name="Grillot-Courvalin C."/>
            <person name="Clermont D."/>
            <person name="Rocha E."/>
            <person name="Yoon E.-J."/>
            <person name="Nemec A."/>
            <person name="Young S.K."/>
            <person name="Zeng Q."/>
            <person name="Gargeya S."/>
            <person name="Fitzgerald M."/>
            <person name="Abouelleil A."/>
            <person name="Alvarado L."/>
            <person name="Berlin A.M."/>
            <person name="Chapman S.B."/>
            <person name="Dewar J."/>
            <person name="Goldberg J."/>
            <person name="Griggs A."/>
            <person name="Gujja S."/>
            <person name="Hansen M."/>
            <person name="Howarth C."/>
            <person name="Imamovic A."/>
            <person name="Larimer J."/>
            <person name="McCowan C."/>
            <person name="Murphy C."/>
            <person name="Pearson M."/>
            <person name="Priest M."/>
            <person name="Roberts A."/>
            <person name="Saif S."/>
            <person name="Shea T."/>
            <person name="Sykes S."/>
            <person name="Wortman J."/>
            <person name="Nusbaum C."/>
            <person name="Birren B."/>
        </authorList>
    </citation>
    <scope>NUCLEOTIDE SEQUENCE [LARGE SCALE GENOMIC DNA]</scope>
    <source>
        <strain evidence="7 8">CIP 110305</strain>
    </source>
</reference>
<dbReference type="RefSeq" id="WP_016657205.1">
    <property type="nucleotide sequence ID" value="NZ_KE340354.1"/>
</dbReference>
<dbReference type="STRING" id="632955.GCA_000829675_00639"/>
<evidence type="ECO:0000256" key="3">
    <source>
        <dbReference type="ARBA" id="ARBA00012982"/>
    </source>
</evidence>
<dbReference type="Pfam" id="PF01242">
    <property type="entry name" value="PTPS"/>
    <property type="match status" value="1"/>
</dbReference>
<accession>S3MU29</accession>
<evidence type="ECO:0000313" key="8">
    <source>
        <dbReference type="Proteomes" id="UP000014568"/>
    </source>
</evidence>
<dbReference type="OrthoDB" id="9804698at2"/>
<dbReference type="EMBL" id="ATGI01000034">
    <property type="protein sequence ID" value="EPF71057.1"/>
    <property type="molecule type" value="Genomic_DNA"/>
</dbReference>
<dbReference type="InterPro" id="IPR007115">
    <property type="entry name" value="6-PTP_synth/QueD"/>
</dbReference>
<evidence type="ECO:0000256" key="6">
    <source>
        <dbReference type="ARBA" id="ARBA00048807"/>
    </source>
</evidence>
<dbReference type="HOGENOM" id="CLU_111016_4_0_6"/>
<comment type="similarity">
    <text evidence="2">Belongs to the PTPS family. QueD subfamily.</text>
</comment>
<dbReference type="EC" id="4.1.2.50" evidence="3"/>
<dbReference type="PATRIC" id="fig|421052.3.peg.2756"/>
<comment type="caution">
    <text evidence="7">The sequence shown here is derived from an EMBL/GenBank/DDBJ whole genome shotgun (WGS) entry which is preliminary data.</text>
</comment>
<protein>
    <recommendedName>
        <fullName evidence="4">6-carboxy-5,6,7,8-tetrahydropterin synthase</fullName>
        <ecNumber evidence="3">4.1.2.50</ecNumber>
    </recommendedName>
    <alternativeName>
        <fullName evidence="5">Queuosine biosynthesis protein QueD</fullName>
    </alternativeName>
</protein>
<dbReference type="Gene3D" id="3.30.479.10">
    <property type="entry name" value="6-pyruvoyl tetrahydropterin synthase/QueD"/>
    <property type="match status" value="1"/>
</dbReference>
<dbReference type="eggNOG" id="COG0720">
    <property type="taxonomic scope" value="Bacteria"/>
</dbReference>
<dbReference type="AlphaFoldDB" id="S3MU29"/>
<proteinExistence type="inferred from homology"/>
<dbReference type="GO" id="GO:0070497">
    <property type="term" value="F:6-carboxytetrahydropterin synthase activity"/>
    <property type="evidence" value="ECO:0007669"/>
    <property type="project" value="UniProtKB-EC"/>
</dbReference>
<comment type="pathway">
    <text evidence="1">Purine metabolism; 7-cyano-7-deazaguanine biosynthesis.</text>
</comment>
<gene>
    <name evidence="7" type="ORF">F945_02820</name>
</gene>
<dbReference type="Proteomes" id="UP000014568">
    <property type="component" value="Unassembled WGS sequence"/>
</dbReference>
<evidence type="ECO:0000256" key="5">
    <source>
        <dbReference type="ARBA" id="ARBA00031449"/>
    </source>
</evidence>